<accession>A0A2W4YYE2</accession>
<dbReference type="InterPro" id="IPR002933">
    <property type="entry name" value="Peptidase_M20"/>
</dbReference>
<feature type="chain" id="PRO_5015925811" evidence="3">
    <location>
        <begin position="20"/>
        <end position="442"/>
    </location>
</feature>
<dbReference type="SUPFAM" id="SSF53187">
    <property type="entry name" value="Zn-dependent exopeptidases"/>
    <property type="match status" value="1"/>
</dbReference>
<comment type="caution">
    <text evidence="5">The sequence shown here is derived from an EMBL/GenBank/DDBJ whole genome shotgun (WGS) entry which is preliminary data.</text>
</comment>
<organism evidence="5 6">
    <name type="scientific">Sphingomonas hengshuiensis</name>
    <dbReference type="NCBI Taxonomy" id="1609977"/>
    <lineage>
        <taxon>Bacteria</taxon>
        <taxon>Pseudomonadati</taxon>
        <taxon>Pseudomonadota</taxon>
        <taxon>Alphaproteobacteria</taxon>
        <taxon>Sphingomonadales</taxon>
        <taxon>Sphingomonadaceae</taxon>
        <taxon>Sphingomonas</taxon>
    </lineage>
</organism>
<name>A0A2W4YYE2_9SPHN</name>
<keyword evidence="2" id="KW-0479">Metal-binding</keyword>
<dbReference type="Pfam" id="PF01546">
    <property type="entry name" value="Peptidase_M20"/>
    <property type="match status" value="1"/>
</dbReference>
<evidence type="ECO:0000256" key="3">
    <source>
        <dbReference type="SAM" id="SignalP"/>
    </source>
</evidence>
<evidence type="ECO:0000313" key="5">
    <source>
        <dbReference type="EMBL" id="PZO74516.1"/>
    </source>
</evidence>
<dbReference type="GO" id="GO:0046872">
    <property type="term" value="F:metal ion binding"/>
    <property type="evidence" value="ECO:0007669"/>
    <property type="project" value="UniProtKB-KW"/>
</dbReference>
<dbReference type="Gene3D" id="3.30.70.360">
    <property type="match status" value="1"/>
</dbReference>
<dbReference type="PIRSF" id="PIRSF005962">
    <property type="entry name" value="Pept_M20D_amidohydro"/>
    <property type="match status" value="1"/>
</dbReference>
<dbReference type="Gene3D" id="3.40.630.10">
    <property type="entry name" value="Zn peptidases"/>
    <property type="match status" value="1"/>
</dbReference>
<gene>
    <name evidence="5" type="ORF">DI632_13315</name>
</gene>
<keyword evidence="1 5" id="KW-0378">Hydrolase</keyword>
<dbReference type="InterPro" id="IPR036264">
    <property type="entry name" value="Bact_exopeptidase_dim_dom"/>
</dbReference>
<dbReference type="NCBIfam" id="TIGR01891">
    <property type="entry name" value="amidohydrolases"/>
    <property type="match status" value="1"/>
</dbReference>
<dbReference type="AlphaFoldDB" id="A0A2W4YYE2"/>
<dbReference type="GO" id="GO:0016787">
    <property type="term" value="F:hydrolase activity"/>
    <property type="evidence" value="ECO:0007669"/>
    <property type="project" value="UniProtKB-KW"/>
</dbReference>
<feature type="binding site" evidence="2">
    <location>
        <position position="194"/>
    </location>
    <ligand>
        <name>Mn(2+)</name>
        <dbReference type="ChEBI" id="CHEBI:29035"/>
        <label>2</label>
    </ligand>
</feature>
<evidence type="ECO:0000259" key="4">
    <source>
        <dbReference type="Pfam" id="PF07687"/>
    </source>
</evidence>
<keyword evidence="2" id="KW-0464">Manganese</keyword>
<keyword evidence="3" id="KW-0732">Signal</keyword>
<dbReference type="InterPro" id="IPR017439">
    <property type="entry name" value="Amidohydrolase"/>
</dbReference>
<dbReference type="EMBL" id="QFNF01000041">
    <property type="protein sequence ID" value="PZO74516.1"/>
    <property type="molecule type" value="Genomic_DNA"/>
</dbReference>
<dbReference type="Proteomes" id="UP000248614">
    <property type="component" value="Unassembled WGS sequence"/>
</dbReference>
<feature type="binding site" evidence="2">
    <location>
        <position position="167"/>
    </location>
    <ligand>
        <name>Mn(2+)</name>
        <dbReference type="ChEBI" id="CHEBI:29035"/>
        <label>2</label>
    </ligand>
</feature>
<evidence type="ECO:0000256" key="1">
    <source>
        <dbReference type="ARBA" id="ARBA00022801"/>
    </source>
</evidence>
<feature type="binding site" evidence="2">
    <location>
        <position position="133"/>
    </location>
    <ligand>
        <name>Mn(2+)</name>
        <dbReference type="ChEBI" id="CHEBI:29035"/>
        <label>2</label>
    </ligand>
</feature>
<feature type="signal peptide" evidence="3">
    <location>
        <begin position="1"/>
        <end position="19"/>
    </location>
</feature>
<dbReference type="PANTHER" id="PTHR11014:SF63">
    <property type="entry name" value="METALLOPEPTIDASE, PUTATIVE (AFU_ORTHOLOGUE AFUA_6G09600)-RELATED"/>
    <property type="match status" value="1"/>
</dbReference>
<dbReference type="SUPFAM" id="SSF55031">
    <property type="entry name" value="Bacterial exopeptidase dimerisation domain"/>
    <property type="match status" value="1"/>
</dbReference>
<feature type="domain" description="Peptidase M20 dimerisation" evidence="4">
    <location>
        <begin position="217"/>
        <end position="306"/>
    </location>
</feature>
<evidence type="ECO:0000313" key="6">
    <source>
        <dbReference type="Proteomes" id="UP000248614"/>
    </source>
</evidence>
<dbReference type="InterPro" id="IPR011650">
    <property type="entry name" value="Peptidase_M20_dimer"/>
</dbReference>
<dbReference type="Pfam" id="PF07687">
    <property type="entry name" value="M20_dimer"/>
    <property type="match status" value="1"/>
</dbReference>
<comment type="cofactor">
    <cofactor evidence="2">
        <name>Mn(2+)</name>
        <dbReference type="ChEBI" id="CHEBI:29035"/>
    </cofactor>
    <text evidence="2">The Mn(2+) ion enhances activity.</text>
</comment>
<dbReference type="PANTHER" id="PTHR11014">
    <property type="entry name" value="PEPTIDASE M20 FAMILY MEMBER"/>
    <property type="match status" value="1"/>
</dbReference>
<proteinExistence type="predicted"/>
<reference evidence="5 6" key="1">
    <citation type="submission" date="2017-08" db="EMBL/GenBank/DDBJ databases">
        <title>Infants hospitalized years apart are colonized by the same room-sourced microbial strains.</title>
        <authorList>
            <person name="Brooks B."/>
            <person name="Olm M.R."/>
            <person name="Firek B.A."/>
            <person name="Baker R."/>
            <person name="Thomas B.C."/>
            <person name="Morowitz M.J."/>
            <person name="Banfield J.F."/>
        </authorList>
    </citation>
    <scope>NUCLEOTIDE SEQUENCE [LARGE SCALE GENOMIC DNA]</scope>
    <source>
        <strain evidence="5">S2_018_000_R3_110</strain>
    </source>
</reference>
<feature type="binding site" evidence="2">
    <location>
        <position position="409"/>
    </location>
    <ligand>
        <name>Mn(2+)</name>
        <dbReference type="ChEBI" id="CHEBI:29035"/>
        <label>2</label>
    </ligand>
</feature>
<feature type="binding site" evidence="2">
    <location>
        <position position="131"/>
    </location>
    <ligand>
        <name>Mn(2+)</name>
        <dbReference type="ChEBI" id="CHEBI:29035"/>
        <label>2</label>
    </ligand>
</feature>
<evidence type="ECO:0000256" key="2">
    <source>
        <dbReference type="PIRSR" id="PIRSR005962-1"/>
    </source>
</evidence>
<protein>
    <submittedName>
        <fullName evidence="5">Amidohydrolase</fullName>
    </submittedName>
</protein>
<sequence length="442" mass="46137">MRKLIATAACLFAATPALAEPDWAGAVRADYKASLGQMWDWFHRNPELSFKEVRTAERMATELRAVPGMQVSTGIGGTGVVGVLRNGAGPTVLVRADMDGLPVEEKSGLPNASKARQVGVDGVEAPVMHACGHDTHITAMVGTARRLAALKDRWKGTIVFIVQPAEERVGGAKAMLADGLYSRFPKPDYALAFHVAAGLPAGMVSASEGIQYSSSDSVDIAVPGIGAHGASPQAGKDPVYMASQLVIALQGLISRERQPLAPGVITVGSFHAGLKHNIISDMAKLQVTVRANDEGTRKQLLDGIQRVTTGIGTLNGMPADKMPTATVIEGTPTTINDAPLARRLNAVMATTLGAKNVVPFEQTGMGAEDFAYLVQPDSRVKGYYFAVGGTPMADIAAARNGGPPVPSHHSPLFKVAPEPSIVTGTIAMTAAVLDLLGPQSGN</sequence>